<reference evidence="1" key="1">
    <citation type="submission" date="2017-12" db="EMBL/GenBank/DDBJ databases">
        <title>Sequencing the genomes of 1000 Actinobacteria strains.</title>
        <authorList>
            <person name="Klenk H.-P."/>
        </authorList>
    </citation>
    <scope>NUCLEOTIDE SEQUENCE [LARGE SCALE GENOMIC DNA]</scope>
    <source>
        <strain evidence="1">DSM 44228</strain>
    </source>
</reference>
<dbReference type="AlphaFoldDB" id="A0A2N3Y7C3"/>
<dbReference type="Proteomes" id="UP000233786">
    <property type="component" value="Unassembled WGS sequence"/>
</dbReference>
<protein>
    <submittedName>
        <fullName evidence="1">Uncharacterized protein</fullName>
    </submittedName>
</protein>
<dbReference type="EMBL" id="PJNB01000001">
    <property type="protein sequence ID" value="PKW18846.1"/>
    <property type="molecule type" value="Genomic_DNA"/>
</dbReference>
<sequence>MFLTCLIRVVLDRLTLTVESSRGRVDGLWRALETVGGQSCMGSGCCRP</sequence>
<comment type="caution">
    <text evidence="1">The sequence shown here is derived from an EMBL/GenBank/DDBJ whole genome shotgun (WGS) entry which is preliminary data.</text>
</comment>
<name>A0A2N3Y7C3_SACSN</name>
<gene>
    <name evidence="1" type="ORF">A8926_6979</name>
</gene>
<keyword evidence="2" id="KW-1185">Reference proteome</keyword>
<proteinExistence type="predicted"/>
<evidence type="ECO:0000313" key="1">
    <source>
        <dbReference type="EMBL" id="PKW18846.1"/>
    </source>
</evidence>
<accession>A0A2N3Y7C3</accession>
<organism evidence="1 2">
    <name type="scientific">Saccharopolyspora spinosa</name>
    <dbReference type="NCBI Taxonomy" id="60894"/>
    <lineage>
        <taxon>Bacteria</taxon>
        <taxon>Bacillati</taxon>
        <taxon>Actinomycetota</taxon>
        <taxon>Actinomycetes</taxon>
        <taxon>Pseudonocardiales</taxon>
        <taxon>Pseudonocardiaceae</taxon>
        <taxon>Saccharopolyspora</taxon>
    </lineage>
</organism>
<evidence type="ECO:0000313" key="2">
    <source>
        <dbReference type="Proteomes" id="UP000233786"/>
    </source>
</evidence>